<comment type="caution">
    <text evidence="1">The sequence shown here is derived from an EMBL/GenBank/DDBJ whole genome shotgun (WGS) entry which is preliminary data.</text>
</comment>
<protein>
    <recommendedName>
        <fullName evidence="3">Galectin</fullName>
    </recommendedName>
</protein>
<evidence type="ECO:0000313" key="2">
    <source>
        <dbReference type="Proteomes" id="UP001162164"/>
    </source>
</evidence>
<evidence type="ECO:0000313" key="1">
    <source>
        <dbReference type="EMBL" id="KAJ8984093.1"/>
    </source>
</evidence>
<reference evidence="1" key="1">
    <citation type="journal article" date="2023" name="Insect Mol. Biol.">
        <title>Genome sequencing provides insights into the evolution of gene families encoding plant cell wall-degrading enzymes in longhorned beetles.</title>
        <authorList>
            <person name="Shin N.R."/>
            <person name="Okamura Y."/>
            <person name="Kirsch R."/>
            <person name="Pauchet Y."/>
        </authorList>
    </citation>
    <scope>NUCLEOTIDE SEQUENCE</scope>
    <source>
        <strain evidence="1">MMC_N1</strain>
    </source>
</reference>
<dbReference type="Proteomes" id="UP001162164">
    <property type="component" value="Unassembled WGS sequence"/>
</dbReference>
<name>A0ABQ9K0G3_9CUCU</name>
<organism evidence="1 2">
    <name type="scientific">Molorchus minor</name>
    <dbReference type="NCBI Taxonomy" id="1323400"/>
    <lineage>
        <taxon>Eukaryota</taxon>
        <taxon>Metazoa</taxon>
        <taxon>Ecdysozoa</taxon>
        <taxon>Arthropoda</taxon>
        <taxon>Hexapoda</taxon>
        <taxon>Insecta</taxon>
        <taxon>Pterygota</taxon>
        <taxon>Neoptera</taxon>
        <taxon>Endopterygota</taxon>
        <taxon>Coleoptera</taxon>
        <taxon>Polyphaga</taxon>
        <taxon>Cucujiformia</taxon>
        <taxon>Chrysomeloidea</taxon>
        <taxon>Cerambycidae</taxon>
        <taxon>Lamiinae</taxon>
        <taxon>Monochamini</taxon>
        <taxon>Molorchus</taxon>
    </lineage>
</organism>
<gene>
    <name evidence="1" type="ORF">NQ317_012749</name>
</gene>
<keyword evidence="2" id="KW-1185">Reference proteome</keyword>
<proteinExistence type="predicted"/>
<dbReference type="EMBL" id="JAPWTJ010000047">
    <property type="protein sequence ID" value="KAJ8984093.1"/>
    <property type="molecule type" value="Genomic_DNA"/>
</dbReference>
<evidence type="ECO:0008006" key="3">
    <source>
        <dbReference type="Google" id="ProtNLM"/>
    </source>
</evidence>
<accession>A0ABQ9K0G3</accession>
<sequence>MYGTRPETSGAWISYTTEDDIRLLHDVVRCNVYIYKATFDDVSLLFDFFTLEQKTKIIKHKLQINKVIRGLWQANSWLEEHGFRFEVAYSVCRRFISVKFTGEWIAIENSKVLFANLPVEFEIMVDTHFDSHFDEVLIVLNSYSDQN</sequence>